<dbReference type="InterPro" id="IPR020472">
    <property type="entry name" value="WD40_PAC1"/>
</dbReference>
<feature type="repeat" description="WD" evidence="3">
    <location>
        <begin position="744"/>
        <end position="785"/>
    </location>
</feature>
<keyword evidence="1 3" id="KW-0853">WD repeat</keyword>
<dbReference type="PRINTS" id="PR00320">
    <property type="entry name" value="GPROTEINBRPT"/>
</dbReference>
<dbReference type="PANTHER" id="PTHR19879">
    <property type="entry name" value="TRANSCRIPTION INITIATION FACTOR TFIID"/>
    <property type="match status" value="1"/>
</dbReference>
<dbReference type="CDD" id="cd00200">
    <property type="entry name" value="WD40"/>
    <property type="match status" value="1"/>
</dbReference>
<dbReference type="SUPFAM" id="SSF50978">
    <property type="entry name" value="WD40 repeat-like"/>
    <property type="match status" value="1"/>
</dbReference>
<feature type="repeat" description="WD" evidence="3">
    <location>
        <begin position="710"/>
        <end position="744"/>
    </location>
</feature>
<dbReference type="InterPro" id="IPR019775">
    <property type="entry name" value="WD40_repeat_CS"/>
</dbReference>
<dbReference type="Pfam" id="PF12770">
    <property type="entry name" value="CHAT"/>
    <property type="match status" value="1"/>
</dbReference>
<proteinExistence type="predicted"/>
<feature type="compositionally biased region" description="Low complexity" evidence="4">
    <location>
        <begin position="582"/>
        <end position="594"/>
    </location>
</feature>
<evidence type="ECO:0000256" key="4">
    <source>
        <dbReference type="SAM" id="MobiDB-lite"/>
    </source>
</evidence>
<dbReference type="Proteomes" id="UP001500752">
    <property type="component" value="Unassembled WGS sequence"/>
</dbReference>
<dbReference type="SUPFAM" id="SSF48452">
    <property type="entry name" value="TPR-like"/>
    <property type="match status" value="1"/>
</dbReference>
<dbReference type="PANTHER" id="PTHR19879:SF9">
    <property type="entry name" value="TRANSCRIPTION INITIATION FACTOR TFIID SUBUNIT 5"/>
    <property type="match status" value="1"/>
</dbReference>
<protein>
    <recommendedName>
        <fullName evidence="5">CHAT domain-containing protein</fullName>
    </recommendedName>
</protein>
<feature type="repeat" description="WD" evidence="3">
    <location>
        <begin position="826"/>
        <end position="867"/>
    </location>
</feature>
<comment type="caution">
    <text evidence="6">The sequence shown here is derived from an EMBL/GenBank/DDBJ whole genome shotgun (WGS) entry which is preliminary data.</text>
</comment>
<dbReference type="InterPro" id="IPR001680">
    <property type="entry name" value="WD40_rpt"/>
</dbReference>
<evidence type="ECO:0000256" key="1">
    <source>
        <dbReference type="ARBA" id="ARBA00022574"/>
    </source>
</evidence>
<dbReference type="InterPro" id="IPR036322">
    <property type="entry name" value="WD40_repeat_dom_sf"/>
</dbReference>
<dbReference type="PROSITE" id="PS50082">
    <property type="entry name" value="WD_REPEATS_2"/>
    <property type="match status" value="7"/>
</dbReference>
<dbReference type="Gene3D" id="1.25.40.10">
    <property type="entry name" value="Tetratricopeptide repeat domain"/>
    <property type="match status" value="1"/>
</dbReference>
<reference evidence="7" key="1">
    <citation type="journal article" date="2019" name="Int. J. Syst. Evol. Microbiol.">
        <title>The Global Catalogue of Microorganisms (GCM) 10K type strain sequencing project: providing services to taxonomists for standard genome sequencing and annotation.</title>
        <authorList>
            <consortium name="The Broad Institute Genomics Platform"/>
            <consortium name="The Broad Institute Genome Sequencing Center for Infectious Disease"/>
            <person name="Wu L."/>
            <person name="Ma J."/>
        </authorList>
    </citation>
    <scope>NUCLEOTIDE SEQUENCE [LARGE SCALE GENOMIC DNA]</scope>
    <source>
        <strain evidence="7">JCM 30742</strain>
    </source>
</reference>
<feature type="region of interest" description="Disordered" evidence="4">
    <location>
        <begin position="580"/>
        <end position="620"/>
    </location>
</feature>
<dbReference type="SMART" id="SM00320">
    <property type="entry name" value="WD40"/>
    <property type="match status" value="7"/>
</dbReference>
<feature type="repeat" description="WD" evidence="3">
    <location>
        <begin position="867"/>
        <end position="899"/>
    </location>
</feature>
<dbReference type="InterPro" id="IPR024983">
    <property type="entry name" value="CHAT_dom"/>
</dbReference>
<evidence type="ECO:0000256" key="2">
    <source>
        <dbReference type="ARBA" id="ARBA00022737"/>
    </source>
</evidence>
<feature type="domain" description="CHAT" evidence="5">
    <location>
        <begin position="77"/>
        <end position="344"/>
    </location>
</feature>
<dbReference type="Gene3D" id="2.130.10.10">
    <property type="entry name" value="YVTN repeat-like/Quinoprotein amine dehydrogenase"/>
    <property type="match status" value="3"/>
</dbReference>
<sequence>MVGKAAVDSDIELEIGSGQGGYTVRVIHAPAGGETSGTFQLDVEAVLGRLAELEATVLASAIPARRTIPAGEKPLHEVGQQLFQALFTGQVEDTYRASLGVIHDRSQRLRVVLRLAAPKVAALPWEMLFDPATESYLCHDLPLLRRIPAADYNLRPLEVTPPLRILGIVAAPHDLPGLDTDAERQHLDQALAKPVADGLIELVWAPRATWDGIQTTLMDGPWHVLHFIGHGDYDVNRQEGRIALESDTGRADRVESSRLMYLLHEAEPTPRLVVLNSCSSGEAGTEDLFSGTAAALVRGGISAVAAMQFTVSDRAAIAFARGFYAAIAHGRDVDRAAGSGRRSILGLGTLEWVTPVLYVRGGSTQLFTLTGRPVSLGLEIQPPVALPARRQAAQLRALYLHARAELRTKHYGQAIELLDDLLTLEPGYSDAAELRKTAAVRQEMAETYRAAREAEDAGDWEAAVHGYALVRDDPDFADAAARREACAVRQRATDLEDELRLHAGAGNWHAVLEVAAELQAVDPEAVDPDGLAARARLEVLYTGARQAEEAGDRDAAGRAYAEILTADPTFRDTAVRHDTLRSSAQESSDSAQSSKPTRSKARERRSSISGTGMASGTQALRVRHDNPIIAVAFSRDGTRLATGSNDSTARIWDATKGKELMRVHHASAVLAVTFGPDRTILATGSGDYTACIWDAIKGKELRRVRSDGWIKAVDLGPNGDRLAAGSRDKTARIWDAATGQELLRVRHDGVVNAVAFSMSGTRLATGSGDKTARIWDAATGQKLMQVHHGGSVLAVAFSPDGTLLATGSDDGSARISDAATGQKLMQVHHDGFVYAVAFSPDGTLLASGSGDRTARIWDATTGQELMRVRHEGAVNSVAFSMNGSRLATASDDKTARIWKGAVLKPPA</sequence>
<dbReference type="Pfam" id="PF00400">
    <property type="entry name" value="WD40"/>
    <property type="match status" value="7"/>
</dbReference>
<evidence type="ECO:0000313" key="6">
    <source>
        <dbReference type="EMBL" id="GAA3672562.1"/>
    </source>
</evidence>
<dbReference type="PROSITE" id="PS50294">
    <property type="entry name" value="WD_REPEATS_REGION"/>
    <property type="match status" value="7"/>
</dbReference>
<dbReference type="InterPro" id="IPR015943">
    <property type="entry name" value="WD40/YVTN_repeat-like_dom_sf"/>
</dbReference>
<accession>A0ABP7C0C4</accession>
<evidence type="ECO:0000256" key="3">
    <source>
        <dbReference type="PROSITE-ProRule" id="PRU00221"/>
    </source>
</evidence>
<feature type="repeat" description="WD" evidence="3">
    <location>
        <begin position="621"/>
        <end position="662"/>
    </location>
</feature>
<name>A0ABP7C0C4_9MICC</name>
<gene>
    <name evidence="6" type="ORF">GCM10023081_08640</name>
</gene>
<feature type="repeat" description="WD" evidence="3">
    <location>
        <begin position="785"/>
        <end position="826"/>
    </location>
</feature>
<dbReference type="InterPro" id="IPR011990">
    <property type="entry name" value="TPR-like_helical_dom_sf"/>
</dbReference>
<feature type="repeat" description="WD" evidence="3">
    <location>
        <begin position="662"/>
        <end position="703"/>
    </location>
</feature>
<organism evidence="6 7">
    <name type="scientific">Arthrobacter ginkgonis</name>
    <dbReference type="NCBI Taxonomy" id="1630594"/>
    <lineage>
        <taxon>Bacteria</taxon>
        <taxon>Bacillati</taxon>
        <taxon>Actinomycetota</taxon>
        <taxon>Actinomycetes</taxon>
        <taxon>Micrococcales</taxon>
        <taxon>Micrococcaceae</taxon>
        <taxon>Arthrobacter</taxon>
    </lineage>
</organism>
<evidence type="ECO:0000259" key="5">
    <source>
        <dbReference type="Pfam" id="PF12770"/>
    </source>
</evidence>
<dbReference type="PROSITE" id="PS00678">
    <property type="entry name" value="WD_REPEATS_1"/>
    <property type="match status" value="3"/>
</dbReference>
<dbReference type="EMBL" id="BAABEO010000008">
    <property type="protein sequence ID" value="GAA3672562.1"/>
    <property type="molecule type" value="Genomic_DNA"/>
</dbReference>
<feature type="compositionally biased region" description="Polar residues" evidence="4">
    <location>
        <begin position="607"/>
        <end position="618"/>
    </location>
</feature>
<keyword evidence="7" id="KW-1185">Reference proteome</keyword>
<evidence type="ECO:0000313" key="7">
    <source>
        <dbReference type="Proteomes" id="UP001500752"/>
    </source>
</evidence>
<keyword evidence="2" id="KW-0677">Repeat</keyword>